<dbReference type="EMBL" id="POTW01000001">
    <property type="protein sequence ID" value="PZF86769.1"/>
    <property type="molecule type" value="Genomic_DNA"/>
</dbReference>
<dbReference type="Proteomes" id="UP000248764">
    <property type="component" value="Unassembled WGS sequence"/>
</dbReference>
<dbReference type="AlphaFoldDB" id="A0A2W2CET4"/>
<organism evidence="3 4">
    <name type="scientific">Jiangella anatolica</name>
    <dbReference type="NCBI Taxonomy" id="2670374"/>
    <lineage>
        <taxon>Bacteria</taxon>
        <taxon>Bacillati</taxon>
        <taxon>Actinomycetota</taxon>
        <taxon>Actinomycetes</taxon>
        <taxon>Jiangellales</taxon>
        <taxon>Jiangellaceae</taxon>
        <taxon>Jiangella</taxon>
    </lineage>
</organism>
<feature type="domain" description="Sialidase" evidence="2">
    <location>
        <begin position="174"/>
        <end position="467"/>
    </location>
</feature>
<evidence type="ECO:0000259" key="2">
    <source>
        <dbReference type="Pfam" id="PF13088"/>
    </source>
</evidence>
<dbReference type="PANTHER" id="PTHR43752:SF2">
    <property type="entry name" value="BNR_ASP-BOX REPEAT FAMILY PROTEIN"/>
    <property type="match status" value="1"/>
</dbReference>
<comment type="caution">
    <text evidence="3">The sequence shown here is derived from an EMBL/GenBank/DDBJ whole genome shotgun (WGS) entry which is preliminary data.</text>
</comment>
<dbReference type="CDD" id="cd15482">
    <property type="entry name" value="Sialidase_non-viral"/>
    <property type="match status" value="1"/>
</dbReference>
<evidence type="ECO:0000256" key="1">
    <source>
        <dbReference type="SAM" id="MobiDB-lite"/>
    </source>
</evidence>
<gene>
    <name evidence="3" type="ORF">C1I92_00550</name>
</gene>
<dbReference type="SUPFAM" id="SSF50939">
    <property type="entry name" value="Sialidases"/>
    <property type="match status" value="2"/>
</dbReference>
<reference evidence="3 4" key="1">
    <citation type="submission" date="2018-01" db="EMBL/GenBank/DDBJ databases">
        <title>Draft genome sequence of Jiangella sp. GTF31.</title>
        <authorList>
            <person name="Sahin N."/>
            <person name="Ay H."/>
            <person name="Saygin H."/>
        </authorList>
    </citation>
    <scope>NUCLEOTIDE SEQUENCE [LARGE SCALE GENOMIC DNA]</scope>
    <source>
        <strain evidence="3 4">GTF31</strain>
    </source>
</reference>
<dbReference type="Gene3D" id="2.120.10.10">
    <property type="match status" value="1"/>
</dbReference>
<dbReference type="InterPro" id="IPR011040">
    <property type="entry name" value="Sialidase"/>
</dbReference>
<sequence length="778" mass="82722">MSRSTWPSRPCGCTPVTARSGSRSTGRRSRRSWTTCTPPSAPGAGRPTTAPTRRSRWRPSTPCTDRWPAGPQNRSTPDPPPSPRPTYRHAAVRNEHLDRSGSAGLSLEVSMQLRRHGSLFAGLLLASSAAVVLDEGAALAATTPLTPLSSSWILPVGGPESGSAPALTRALNGDIVMSYSTGLEDSDAAVRVRRSADQGVTWTPYVQIFTGSAGVNGNAAVGMTTLADGTILLPFTAGRVYQRYTNRETDTYVARSTDNGVTWTGTTTPISLPAPWNGADVLNATYGRIVDLGGGVLLMPVFGTSTQTPLSGPTNAPLSNPVPYQAGVFRSLDNGLTWSSYARIGVDDNSQVLYYNLNGKLPTAVSEPTVTRLRDGRLMALLRYETVLQPHAYFVSYSSDSGVTWSDPVKTPLIGRTGTLDQAPCSSDLPSGRSKLIVGYLDFNAFPKLAIRQSFDDGAQWRDPVYVQRPAGSPTTGHDYYPDFLELPGNKLLVVYTANIPGVGLRLASQTFQDTNAAACNADLTSDDSATSATPAFFVKSGDWSGQSWNYSSRHVVGSSTTALSVLIAAHAQGVGCSGAGVQAYEDGVQLNPSLSFAANQLTDGDTIELRGPIWSGFTTAGYADADGGWLSPGPVLTADPSVQHKLMGFPKYCDYRAALDYHGRSIGARFTVGSGQMVTGIHFRDSDGSWSIPASAFTVWKSPDNRNWFQVPFSLSTTTEAGSGRSILHFTGINTAGPYLKVNVNYMSPSGYQVIIDSMRADVWVTCNVAGNGCAAT</sequence>
<evidence type="ECO:0000313" key="4">
    <source>
        <dbReference type="Proteomes" id="UP000248764"/>
    </source>
</evidence>
<dbReference type="Pfam" id="PF13088">
    <property type="entry name" value="BNR_2"/>
    <property type="match status" value="1"/>
</dbReference>
<feature type="compositionally biased region" description="Low complexity" evidence="1">
    <location>
        <begin position="32"/>
        <end position="62"/>
    </location>
</feature>
<dbReference type="InterPro" id="IPR036278">
    <property type="entry name" value="Sialidase_sf"/>
</dbReference>
<name>A0A2W2CET4_9ACTN</name>
<dbReference type="PANTHER" id="PTHR43752">
    <property type="entry name" value="BNR/ASP-BOX REPEAT FAMILY PROTEIN"/>
    <property type="match status" value="1"/>
</dbReference>
<feature type="region of interest" description="Disordered" evidence="1">
    <location>
        <begin position="1"/>
        <end position="87"/>
    </location>
</feature>
<accession>A0A2W2CET4</accession>
<proteinExistence type="predicted"/>
<keyword evidence="4" id="KW-1185">Reference proteome</keyword>
<evidence type="ECO:0000313" key="3">
    <source>
        <dbReference type="EMBL" id="PZF86769.1"/>
    </source>
</evidence>
<protein>
    <recommendedName>
        <fullName evidence="2">Sialidase domain-containing protein</fullName>
    </recommendedName>
</protein>